<reference evidence="1 2" key="1">
    <citation type="submission" date="2015-09" db="EMBL/GenBank/DDBJ databases">
        <authorList>
            <consortium name="Pathogen Informatics"/>
        </authorList>
    </citation>
    <scope>NUCLEOTIDE SEQUENCE [LARGE SCALE GENOMIC DNA]</scope>
    <source>
        <strain evidence="1 2">2789STDY5834956</strain>
    </source>
</reference>
<gene>
    <name evidence="1" type="primary">cotJA</name>
    <name evidence="1" type="ORF">ERS852568_01001</name>
</gene>
<dbReference type="EMBL" id="CZBO01000001">
    <property type="protein sequence ID" value="CUP84327.1"/>
    <property type="molecule type" value="Genomic_DNA"/>
</dbReference>
<sequence length="59" mass="7313">MRDYDYDNFIDDCRSNRPKRMRYAEAYILPQVYENLFRLDTALRKGTIFKDLYRPYHGK</sequence>
<dbReference type="InterPro" id="IPR020256">
    <property type="entry name" value="Spore_coat_CotJA"/>
</dbReference>
<dbReference type="Pfam" id="PF11007">
    <property type="entry name" value="CotJA"/>
    <property type="match status" value="1"/>
</dbReference>
<dbReference type="RefSeq" id="WP_055206985.1">
    <property type="nucleotide sequence ID" value="NZ_CZBO01000001.1"/>
</dbReference>
<name>A0A174RKI3_9CLOT</name>
<dbReference type="AlphaFoldDB" id="A0A174RKI3"/>
<organism evidence="1 2">
    <name type="scientific">Clostridium baratii</name>
    <dbReference type="NCBI Taxonomy" id="1561"/>
    <lineage>
        <taxon>Bacteria</taxon>
        <taxon>Bacillati</taxon>
        <taxon>Bacillota</taxon>
        <taxon>Clostridia</taxon>
        <taxon>Eubacteriales</taxon>
        <taxon>Clostridiaceae</taxon>
        <taxon>Clostridium</taxon>
    </lineage>
</organism>
<dbReference type="Proteomes" id="UP000095563">
    <property type="component" value="Unassembled WGS sequence"/>
</dbReference>
<proteinExistence type="predicted"/>
<evidence type="ECO:0000313" key="1">
    <source>
        <dbReference type="EMBL" id="CUP84327.1"/>
    </source>
</evidence>
<accession>A0A174RKI3</accession>
<protein>
    <submittedName>
        <fullName evidence="1">Spore coat associated protein</fullName>
    </submittedName>
</protein>
<evidence type="ECO:0000313" key="2">
    <source>
        <dbReference type="Proteomes" id="UP000095563"/>
    </source>
</evidence>